<sequence length="126" mass="14822">NIGVEGRIFRDWVKSNLFHIISCPLSWVRKSRSHMASTALYLFPITSAMATTRFLGREPQRRFPPQAGTADRNLLHSIVRRVFLHRNHPEAAEETTLRRRRSMKVLAEHQRDRAMAEICWMIRDLK</sequence>
<dbReference type="EMBL" id="BKCP01001113">
    <property type="protein sequence ID" value="GER26563.1"/>
    <property type="molecule type" value="Genomic_DNA"/>
</dbReference>
<name>A0A5A7P1A3_STRAF</name>
<proteinExistence type="predicted"/>
<gene>
    <name evidence="1" type="ORF">STAS_02218</name>
</gene>
<feature type="non-terminal residue" evidence="1">
    <location>
        <position position="1"/>
    </location>
</feature>
<comment type="caution">
    <text evidence="1">The sequence shown here is derived from an EMBL/GenBank/DDBJ whole genome shotgun (WGS) entry which is preliminary data.</text>
</comment>
<dbReference type="Proteomes" id="UP000325081">
    <property type="component" value="Unassembled WGS sequence"/>
</dbReference>
<reference evidence="2" key="1">
    <citation type="journal article" date="2019" name="Curr. Biol.">
        <title>Genome Sequence of Striga asiatica Provides Insight into the Evolution of Plant Parasitism.</title>
        <authorList>
            <person name="Yoshida S."/>
            <person name="Kim S."/>
            <person name="Wafula E.K."/>
            <person name="Tanskanen J."/>
            <person name="Kim Y.M."/>
            <person name="Honaas L."/>
            <person name="Yang Z."/>
            <person name="Spallek T."/>
            <person name="Conn C.E."/>
            <person name="Ichihashi Y."/>
            <person name="Cheong K."/>
            <person name="Cui S."/>
            <person name="Der J.P."/>
            <person name="Gundlach H."/>
            <person name="Jiao Y."/>
            <person name="Hori C."/>
            <person name="Ishida J.K."/>
            <person name="Kasahara H."/>
            <person name="Kiba T."/>
            <person name="Kim M.S."/>
            <person name="Koo N."/>
            <person name="Laohavisit A."/>
            <person name="Lee Y.H."/>
            <person name="Lumba S."/>
            <person name="McCourt P."/>
            <person name="Mortimer J.C."/>
            <person name="Mutuku J.M."/>
            <person name="Nomura T."/>
            <person name="Sasaki-Sekimoto Y."/>
            <person name="Seto Y."/>
            <person name="Wang Y."/>
            <person name="Wakatake T."/>
            <person name="Sakakibara H."/>
            <person name="Demura T."/>
            <person name="Yamaguchi S."/>
            <person name="Yoneyama K."/>
            <person name="Manabe R.I."/>
            <person name="Nelson D.C."/>
            <person name="Schulman A.H."/>
            <person name="Timko M.P."/>
            <person name="dePamphilis C.W."/>
            <person name="Choi D."/>
            <person name="Shirasu K."/>
        </authorList>
    </citation>
    <scope>NUCLEOTIDE SEQUENCE [LARGE SCALE GENOMIC DNA]</scope>
    <source>
        <strain evidence="2">cv. UVA1</strain>
    </source>
</reference>
<protein>
    <submittedName>
        <fullName evidence="1">Auxin-responsive GH3 family protein</fullName>
    </submittedName>
</protein>
<keyword evidence="2" id="KW-1185">Reference proteome</keyword>
<evidence type="ECO:0000313" key="1">
    <source>
        <dbReference type="EMBL" id="GER26563.1"/>
    </source>
</evidence>
<evidence type="ECO:0000313" key="2">
    <source>
        <dbReference type="Proteomes" id="UP000325081"/>
    </source>
</evidence>
<accession>A0A5A7P1A3</accession>
<dbReference type="AlphaFoldDB" id="A0A5A7P1A3"/>
<organism evidence="1 2">
    <name type="scientific">Striga asiatica</name>
    <name type="common">Asiatic witchweed</name>
    <name type="synonym">Buchnera asiatica</name>
    <dbReference type="NCBI Taxonomy" id="4170"/>
    <lineage>
        <taxon>Eukaryota</taxon>
        <taxon>Viridiplantae</taxon>
        <taxon>Streptophyta</taxon>
        <taxon>Embryophyta</taxon>
        <taxon>Tracheophyta</taxon>
        <taxon>Spermatophyta</taxon>
        <taxon>Magnoliopsida</taxon>
        <taxon>eudicotyledons</taxon>
        <taxon>Gunneridae</taxon>
        <taxon>Pentapetalae</taxon>
        <taxon>asterids</taxon>
        <taxon>lamiids</taxon>
        <taxon>Lamiales</taxon>
        <taxon>Orobanchaceae</taxon>
        <taxon>Buchnereae</taxon>
        <taxon>Striga</taxon>
    </lineage>
</organism>
<feature type="non-terminal residue" evidence="1">
    <location>
        <position position="126"/>
    </location>
</feature>